<dbReference type="InterPro" id="IPR021414">
    <property type="entry name" value="DUF3054"/>
</dbReference>
<evidence type="ECO:0000313" key="3">
    <source>
        <dbReference type="Proteomes" id="UP001305702"/>
    </source>
</evidence>
<dbReference type="PANTHER" id="PTHR35283">
    <property type="entry name" value="T12C22.21 PROTEIN"/>
    <property type="match status" value="1"/>
</dbReference>
<sequence>MTSQPASIAWKPAVWLLAGDLVMILLFTAAGSREHHYGFTLYQTFFTALPFLLAWIAAGFVMGAFRPKAYSGFGAGAAAAALSWVVALPFGLVLRRFMYGKPIFTIYGVLALFFVYLFLMLWRSLFITLRRRRKTAP</sequence>
<evidence type="ECO:0000256" key="1">
    <source>
        <dbReference type="SAM" id="Phobius"/>
    </source>
</evidence>
<dbReference type="Pfam" id="PF11255">
    <property type="entry name" value="DUF3054"/>
    <property type="match status" value="1"/>
</dbReference>
<accession>A0AA96RDU4</accession>
<dbReference type="KEGG" id="paun:MJA45_19555"/>
<feature type="transmembrane region" description="Helical" evidence="1">
    <location>
        <begin position="12"/>
        <end position="30"/>
    </location>
</feature>
<organism evidence="2 3">
    <name type="scientific">Paenibacillus aurantius</name>
    <dbReference type="NCBI Taxonomy" id="2918900"/>
    <lineage>
        <taxon>Bacteria</taxon>
        <taxon>Bacillati</taxon>
        <taxon>Bacillota</taxon>
        <taxon>Bacilli</taxon>
        <taxon>Bacillales</taxon>
        <taxon>Paenibacillaceae</taxon>
        <taxon>Paenibacillus</taxon>
    </lineage>
</organism>
<dbReference type="RefSeq" id="WP_315603580.1">
    <property type="nucleotide sequence ID" value="NZ_CP130318.1"/>
</dbReference>
<feature type="transmembrane region" description="Helical" evidence="1">
    <location>
        <begin position="72"/>
        <end position="92"/>
    </location>
</feature>
<keyword evidence="1" id="KW-0812">Transmembrane</keyword>
<reference evidence="2 3" key="1">
    <citation type="submission" date="2022-02" db="EMBL/GenBank/DDBJ databases">
        <title>Paenibacillus sp. MBLB1776 Whole Genome Shotgun Sequencing.</title>
        <authorList>
            <person name="Hwang C.Y."/>
            <person name="Cho E.-S."/>
            <person name="Seo M.-J."/>
        </authorList>
    </citation>
    <scope>NUCLEOTIDE SEQUENCE [LARGE SCALE GENOMIC DNA]</scope>
    <source>
        <strain evidence="2 3">MBLB1776</strain>
    </source>
</reference>
<dbReference type="Proteomes" id="UP001305702">
    <property type="component" value="Chromosome"/>
</dbReference>
<keyword evidence="1" id="KW-0472">Membrane</keyword>
<proteinExistence type="predicted"/>
<name>A0AA96RDU4_9BACL</name>
<dbReference type="AlphaFoldDB" id="A0AA96RDU4"/>
<keyword evidence="1" id="KW-1133">Transmembrane helix</keyword>
<dbReference type="PANTHER" id="PTHR35283:SF3">
    <property type="entry name" value="T12C22.21 PROTEIN"/>
    <property type="match status" value="1"/>
</dbReference>
<feature type="transmembrane region" description="Helical" evidence="1">
    <location>
        <begin position="104"/>
        <end position="125"/>
    </location>
</feature>
<dbReference type="EMBL" id="CP130318">
    <property type="protein sequence ID" value="WNQ09806.1"/>
    <property type="molecule type" value="Genomic_DNA"/>
</dbReference>
<feature type="transmembrane region" description="Helical" evidence="1">
    <location>
        <begin position="42"/>
        <end position="65"/>
    </location>
</feature>
<protein>
    <submittedName>
        <fullName evidence="2">DUF3054 domain-containing protein</fullName>
    </submittedName>
</protein>
<keyword evidence="3" id="KW-1185">Reference proteome</keyword>
<gene>
    <name evidence="2" type="ORF">MJA45_19555</name>
</gene>
<evidence type="ECO:0000313" key="2">
    <source>
        <dbReference type="EMBL" id="WNQ09806.1"/>
    </source>
</evidence>